<proteinExistence type="predicted"/>
<evidence type="ECO:0000313" key="3">
    <source>
        <dbReference type="Proteomes" id="UP000265703"/>
    </source>
</evidence>
<dbReference type="AlphaFoldDB" id="A0A397T539"/>
<sequence>MINKVTENLVPQVVFTDSDPAMSNAILLIYFSSAYYLCLFHIDLNLKKNLHSKLTIKKNLKEKYSSVSSYLNRQLDSLKTKWAICYINIQFTADANKIQQLLDDEANYIRIQEYKDEIPSVELENVVQKYFTSIEEIISNYLMASMIISVCKQMQECFYYDAFMLEITQWETIIETHTEDNYNEGIREDHYETTKILLGNILATITKSEIMKIWLISSHWYKDDKITLNSTAQQIPISICSNTSNTSENNTIKLNNNRIKYGRAHGIMKKAINLALATNSYEELIGMYQDFLARKQETLDQNQGKPPGRVKSAVEIQDKESRRHYLKSIDLNIQKGGNETQLDNSRDNRKTCQNCGQKGHNCATCKFTG</sequence>
<comment type="caution">
    <text evidence="2">The sequence shown here is derived from an EMBL/GenBank/DDBJ whole genome shotgun (WGS) entry which is preliminary data.</text>
</comment>
<evidence type="ECO:0000313" key="2">
    <source>
        <dbReference type="EMBL" id="RIA93460.1"/>
    </source>
</evidence>
<reference evidence="2 3" key="1">
    <citation type="submission" date="2018-06" db="EMBL/GenBank/DDBJ databases">
        <title>Comparative genomics reveals the genomic features of Rhizophagus irregularis, R. cerebriforme, R. diaphanum and Gigaspora rosea, and their symbiotic lifestyle signature.</title>
        <authorList>
            <person name="Morin E."/>
            <person name="San Clemente H."/>
            <person name="Chen E.C.H."/>
            <person name="De La Providencia I."/>
            <person name="Hainaut M."/>
            <person name="Kuo A."/>
            <person name="Kohler A."/>
            <person name="Murat C."/>
            <person name="Tang N."/>
            <person name="Roy S."/>
            <person name="Loubradou J."/>
            <person name="Henrissat B."/>
            <person name="Grigoriev I.V."/>
            <person name="Corradi N."/>
            <person name="Roux C."/>
            <person name="Martin F.M."/>
        </authorList>
    </citation>
    <scope>NUCLEOTIDE SEQUENCE [LARGE SCALE GENOMIC DNA]</scope>
    <source>
        <strain evidence="2 3">DAOM 227022</strain>
    </source>
</reference>
<evidence type="ECO:0000256" key="1">
    <source>
        <dbReference type="SAM" id="Phobius"/>
    </source>
</evidence>
<dbReference type="OrthoDB" id="2449845at2759"/>
<feature type="transmembrane region" description="Helical" evidence="1">
    <location>
        <begin position="25"/>
        <end position="44"/>
    </location>
</feature>
<name>A0A397T539_9GLOM</name>
<keyword evidence="1" id="KW-0812">Transmembrane</keyword>
<protein>
    <recommendedName>
        <fullName evidence="4">CCHC-type domain-containing protein</fullName>
    </recommendedName>
</protein>
<gene>
    <name evidence="2" type="ORF">C1645_819426</name>
</gene>
<evidence type="ECO:0008006" key="4">
    <source>
        <dbReference type="Google" id="ProtNLM"/>
    </source>
</evidence>
<dbReference type="Proteomes" id="UP000265703">
    <property type="component" value="Unassembled WGS sequence"/>
</dbReference>
<keyword evidence="1" id="KW-0472">Membrane</keyword>
<accession>A0A397T539</accession>
<dbReference type="EMBL" id="QKYT01000104">
    <property type="protein sequence ID" value="RIA93460.1"/>
    <property type="molecule type" value="Genomic_DNA"/>
</dbReference>
<keyword evidence="3" id="KW-1185">Reference proteome</keyword>
<keyword evidence="1" id="KW-1133">Transmembrane helix</keyword>
<organism evidence="2 3">
    <name type="scientific">Glomus cerebriforme</name>
    <dbReference type="NCBI Taxonomy" id="658196"/>
    <lineage>
        <taxon>Eukaryota</taxon>
        <taxon>Fungi</taxon>
        <taxon>Fungi incertae sedis</taxon>
        <taxon>Mucoromycota</taxon>
        <taxon>Glomeromycotina</taxon>
        <taxon>Glomeromycetes</taxon>
        <taxon>Glomerales</taxon>
        <taxon>Glomeraceae</taxon>
        <taxon>Glomus</taxon>
    </lineage>
</organism>